<organism evidence="1 2">
    <name type="scientific">Skermania pinensis</name>
    <dbReference type="NCBI Taxonomy" id="39122"/>
    <lineage>
        <taxon>Bacteria</taxon>
        <taxon>Bacillati</taxon>
        <taxon>Actinomycetota</taxon>
        <taxon>Actinomycetes</taxon>
        <taxon>Mycobacteriales</taxon>
        <taxon>Gordoniaceae</taxon>
        <taxon>Skermania</taxon>
    </lineage>
</organism>
<keyword evidence="2" id="KW-1185">Reference proteome</keyword>
<name>A0ABX8S9A1_9ACTN</name>
<sequence length="304" mass="32308">MTDETIDPSEPAGDDSLWRAARIARDAAGNATVAASLVRSVGADLWRALSVLGNAPLDATESVVQRVPGTDSASQLMTDGVRTVKQLVVPVLGGDDDDTDQPEPAPGASETAELRASGAALIAASHRPDDQAGGVHRAFARILDELVPDEARIVRFLAVAGPQPSIDVRTKSLFQIGSRRLVSGVSLVAEMAGCREGERDRYYLANLHRLGLVTFSAEPVDDFRRYALLEVQEEALHVLETTKSISVYRSICLSAFGLEFAAVCFDTAGYDAGGWQTYNRGDKMIGKGPPGRYDSGTSTDSTGA</sequence>
<accession>A0ABX8S9A1</accession>
<proteinExistence type="predicted"/>
<dbReference type="EMBL" id="CP079105">
    <property type="protein sequence ID" value="QXQ14440.1"/>
    <property type="molecule type" value="Genomic_DNA"/>
</dbReference>
<reference evidence="1" key="1">
    <citation type="submission" date="2021-07" db="EMBL/GenBank/DDBJ databases">
        <title>Candidatus Kaistella beijingensis sp. nov. isolated from a municipal wastewater treatment plant is involved in sludge foaming.</title>
        <authorList>
            <person name="Song Y."/>
            <person name="Liu S.-J."/>
        </authorList>
    </citation>
    <scope>NUCLEOTIDE SEQUENCE</scope>
    <source>
        <strain evidence="1">DSM 43998</strain>
    </source>
</reference>
<dbReference type="Gene3D" id="3.30.110.190">
    <property type="match status" value="1"/>
</dbReference>
<protein>
    <submittedName>
        <fullName evidence="1">DUF4393 domain-containing protein</fullName>
    </submittedName>
</protein>
<evidence type="ECO:0000313" key="2">
    <source>
        <dbReference type="Proteomes" id="UP000887023"/>
    </source>
</evidence>
<dbReference type="InterPro" id="IPR025506">
    <property type="entry name" value="Abi_alpha"/>
</dbReference>
<dbReference type="Pfam" id="PF14337">
    <property type="entry name" value="Abi_alpha"/>
    <property type="match status" value="1"/>
</dbReference>
<evidence type="ECO:0000313" key="1">
    <source>
        <dbReference type="EMBL" id="QXQ14440.1"/>
    </source>
</evidence>
<dbReference type="Proteomes" id="UP000887023">
    <property type="component" value="Chromosome"/>
</dbReference>
<gene>
    <name evidence="1" type="ORF">KV203_03210</name>
</gene>